<dbReference type="SFLD" id="SFLDS00003">
    <property type="entry name" value="Haloacid_Dehalogenase"/>
    <property type="match status" value="1"/>
</dbReference>
<evidence type="ECO:0000313" key="2">
    <source>
        <dbReference type="Proteomes" id="UP000595373"/>
    </source>
</evidence>
<dbReference type="InterPro" id="IPR006379">
    <property type="entry name" value="HAD-SF_hydro_IIB"/>
</dbReference>
<dbReference type="InterPro" id="IPR036412">
    <property type="entry name" value="HAD-like_sf"/>
</dbReference>
<dbReference type="Pfam" id="PF08282">
    <property type="entry name" value="Hydrolase_3"/>
    <property type="match status" value="1"/>
</dbReference>
<dbReference type="RefSeq" id="WP_075294455.1">
    <property type="nucleotide sequence ID" value="NZ_CP018802.1"/>
</dbReference>
<dbReference type="EMBL" id="CP066558">
    <property type="protein sequence ID" value="QQF82147.1"/>
    <property type="molecule type" value="Genomic_DNA"/>
</dbReference>
<accession>A0A9Q7E7U7</accession>
<protein>
    <submittedName>
        <fullName evidence="1">Cof-type HAD-IIB family hydrolase</fullName>
    </submittedName>
</protein>
<keyword evidence="1" id="KW-0378">Hydrolase</keyword>
<keyword evidence="2" id="KW-1185">Reference proteome</keyword>
<gene>
    <name evidence="1" type="ORF">JFL49_08870</name>
</gene>
<proteinExistence type="predicted"/>
<dbReference type="PANTHER" id="PTHR10000:SF25">
    <property type="entry name" value="PHOSPHATASE YKRA-RELATED"/>
    <property type="match status" value="1"/>
</dbReference>
<dbReference type="NCBIfam" id="TIGR00099">
    <property type="entry name" value="Cof-subfamily"/>
    <property type="match status" value="1"/>
</dbReference>
<name>A0A9Q7E7U7_HISSO</name>
<dbReference type="SFLD" id="SFLDG01140">
    <property type="entry name" value="C2.B:_Phosphomannomutase_and_P"/>
    <property type="match status" value="1"/>
</dbReference>
<dbReference type="Gene3D" id="3.40.50.1000">
    <property type="entry name" value="HAD superfamily/HAD-like"/>
    <property type="match status" value="1"/>
</dbReference>
<organism evidence="1 2">
    <name type="scientific">Histophilus somni</name>
    <name type="common">Haemophilus somnus</name>
    <dbReference type="NCBI Taxonomy" id="731"/>
    <lineage>
        <taxon>Bacteria</taxon>
        <taxon>Pseudomonadati</taxon>
        <taxon>Pseudomonadota</taxon>
        <taxon>Gammaproteobacteria</taxon>
        <taxon>Pasteurellales</taxon>
        <taxon>Pasteurellaceae</taxon>
        <taxon>Histophilus</taxon>
    </lineage>
</organism>
<dbReference type="AlphaFoldDB" id="A0A9Q7E7U7"/>
<dbReference type="PANTHER" id="PTHR10000">
    <property type="entry name" value="PHOSPHOSERINE PHOSPHATASE"/>
    <property type="match status" value="1"/>
</dbReference>
<dbReference type="GO" id="GO:0016791">
    <property type="term" value="F:phosphatase activity"/>
    <property type="evidence" value="ECO:0007669"/>
    <property type="project" value="TreeGrafter"/>
</dbReference>
<dbReference type="InterPro" id="IPR000150">
    <property type="entry name" value="Cof"/>
</dbReference>
<dbReference type="GO" id="GO:0000287">
    <property type="term" value="F:magnesium ion binding"/>
    <property type="evidence" value="ECO:0007669"/>
    <property type="project" value="UniProtKB-ARBA"/>
</dbReference>
<reference evidence="1 2" key="1">
    <citation type="submission" date="2020-12" db="EMBL/GenBank/DDBJ databases">
        <title>ASc-MMNZ-VFA-070.</title>
        <authorList>
            <person name="Schryvers A."/>
            <person name="Mostafa Nazari M."/>
            <person name="Farshchi Andisi V."/>
            <person name="Timsit E."/>
            <person name="Walter Morck D."/>
        </authorList>
    </citation>
    <scope>NUCLEOTIDE SEQUENCE [LARGE SCALE GENOMIC DNA]</scope>
    <source>
        <strain evidence="1 2">ASc-MMNZ-VFA-070</strain>
    </source>
</reference>
<dbReference type="InterPro" id="IPR023214">
    <property type="entry name" value="HAD_sf"/>
</dbReference>
<dbReference type="GO" id="GO:0005829">
    <property type="term" value="C:cytosol"/>
    <property type="evidence" value="ECO:0007669"/>
    <property type="project" value="TreeGrafter"/>
</dbReference>
<dbReference type="NCBIfam" id="TIGR01484">
    <property type="entry name" value="HAD-SF-IIB"/>
    <property type="match status" value="1"/>
</dbReference>
<dbReference type="OrthoDB" id="3180855at2"/>
<dbReference type="PROSITE" id="PS01229">
    <property type="entry name" value="COF_2"/>
    <property type="match status" value="1"/>
</dbReference>
<evidence type="ECO:0000313" key="1">
    <source>
        <dbReference type="EMBL" id="QQF82147.1"/>
    </source>
</evidence>
<dbReference type="Gene3D" id="3.30.1240.10">
    <property type="match status" value="1"/>
</dbReference>
<dbReference type="SUPFAM" id="SSF56784">
    <property type="entry name" value="HAD-like"/>
    <property type="match status" value="1"/>
</dbReference>
<sequence>MSLTDYREKISMVFFDIDETLFSKEKDHLPASTYFALKSLREKGVLVGIATGRARCTFPAKINQMIDELGIDIFVTANGQHVEYQGRTLARYAIDKNKLYKLVEFFDQYGIDYVQVANTEIKISSLNPILTDSFNPISTNYQVDPRYFERHDVLQILSFYEDKSYDELIAQSNILEGLKTVRWHPNSVDIFDKDGSKARGIQVVVEHLGLNMENVMAFGDGLNDIEMLSAVGVGVAMGNGHELLKQQANYVTDHIEENGIYNFLHKVGLV</sequence>
<dbReference type="Proteomes" id="UP000595373">
    <property type="component" value="Chromosome"/>
</dbReference>